<keyword evidence="1" id="KW-0472">Membrane</keyword>
<proteinExistence type="predicted"/>
<feature type="transmembrane region" description="Helical" evidence="1">
    <location>
        <begin position="211"/>
        <end position="231"/>
    </location>
</feature>
<evidence type="ECO:0000256" key="1">
    <source>
        <dbReference type="SAM" id="Phobius"/>
    </source>
</evidence>
<keyword evidence="3" id="KW-1185">Reference proteome</keyword>
<feature type="transmembrane region" description="Helical" evidence="1">
    <location>
        <begin position="141"/>
        <end position="163"/>
    </location>
</feature>
<keyword evidence="1" id="KW-1133">Transmembrane helix</keyword>
<dbReference type="EMBL" id="CAXAMN010003080">
    <property type="protein sequence ID" value="CAK9002748.1"/>
    <property type="molecule type" value="Genomic_DNA"/>
</dbReference>
<feature type="transmembrane region" description="Helical" evidence="1">
    <location>
        <begin position="237"/>
        <end position="261"/>
    </location>
</feature>
<gene>
    <name evidence="2" type="ORF">CCMP2556_LOCUS6993</name>
</gene>
<reference evidence="2 3" key="1">
    <citation type="submission" date="2024-02" db="EMBL/GenBank/DDBJ databases">
        <authorList>
            <person name="Chen Y."/>
            <person name="Shah S."/>
            <person name="Dougan E. K."/>
            <person name="Thang M."/>
            <person name="Chan C."/>
        </authorList>
    </citation>
    <scope>NUCLEOTIDE SEQUENCE [LARGE SCALE GENOMIC DNA]</scope>
</reference>
<sequence length="292" mass="32768">MSSGPAAGGAGVAVCEVRHIRVQRNNALQDWKDVEQVRVERVEGDKGDHVLKIGSKMTLQWNQVAMASITLNRSGQILDLVLASSDHSHFDFIELSLPMAPATAVLLQEIHEAVEVTSISRGLLVWPLRTLHSSLSFRQVYWWYQVLSNTFEIMFALTFFLTLQRRFTSSAEGVLSSLTKLRDDISGILMGELLESDWPTLAVIHHALEQVFGSFFLIPLYMPLQVLFILLDFHSDMLILTMLLPHVFLLWHSVTSLVYAARKTFGLVLKIGKISHATVSRARTVGETKKNS</sequence>
<evidence type="ECO:0000313" key="2">
    <source>
        <dbReference type="EMBL" id="CAK9002748.1"/>
    </source>
</evidence>
<name>A0ABP0IJF6_9DINO</name>
<evidence type="ECO:0000313" key="3">
    <source>
        <dbReference type="Proteomes" id="UP001642484"/>
    </source>
</evidence>
<organism evidence="2 3">
    <name type="scientific">Durusdinium trenchii</name>
    <dbReference type="NCBI Taxonomy" id="1381693"/>
    <lineage>
        <taxon>Eukaryota</taxon>
        <taxon>Sar</taxon>
        <taxon>Alveolata</taxon>
        <taxon>Dinophyceae</taxon>
        <taxon>Suessiales</taxon>
        <taxon>Symbiodiniaceae</taxon>
        <taxon>Durusdinium</taxon>
    </lineage>
</organism>
<accession>A0ABP0IJF6</accession>
<comment type="caution">
    <text evidence="2">The sequence shown here is derived from an EMBL/GenBank/DDBJ whole genome shotgun (WGS) entry which is preliminary data.</text>
</comment>
<dbReference type="Proteomes" id="UP001642484">
    <property type="component" value="Unassembled WGS sequence"/>
</dbReference>
<protein>
    <submittedName>
        <fullName evidence="2">Uncharacterized protein</fullName>
    </submittedName>
</protein>
<keyword evidence="1" id="KW-0812">Transmembrane</keyword>